<feature type="compositionally biased region" description="Low complexity" evidence="1">
    <location>
        <begin position="206"/>
        <end position="225"/>
    </location>
</feature>
<feature type="compositionally biased region" description="Basic and acidic residues" evidence="1">
    <location>
        <begin position="1168"/>
        <end position="1181"/>
    </location>
</feature>
<feature type="region of interest" description="Disordered" evidence="1">
    <location>
        <begin position="1"/>
        <end position="40"/>
    </location>
</feature>
<feature type="compositionally biased region" description="Polar residues" evidence="1">
    <location>
        <begin position="1197"/>
        <end position="1206"/>
    </location>
</feature>
<feature type="compositionally biased region" description="Low complexity" evidence="1">
    <location>
        <begin position="940"/>
        <end position="951"/>
    </location>
</feature>
<feature type="region of interest" description="Disordered" evidence="1">
    <location>
        <begin position="1015"/>
        <end position="1378"/>
    </location>
</feature>
<feature type="compositionally biased region" description="Basic and acidic residues" evidence="1">
    <location>
        <begin position="152"/>
        <end position="164"/>
    </location>
</feature>
<feature type="compositionally biased region" description="Basic and acidic residues" evidence="1">
    <location>
        <begin position="518"/>
        <end position="531"/>
    </location>
</feature>
<feature type="compositionally biased region" description="Polar residues" evidence="1">
    <location>
        <begin position="1291"/>
        <end position="1300"/>
    </location>
</feature>
<feature type="compositionally biased region" description="Low complexity" evidence="1">
    <location>
        <begin position="819"/>
        <end position="836"/>
    </location>
</feature>
<feature type="region of interest" description="Disordered" evidence="1">
    <location>
        <begin position="1428"/>
        <end position="1466"/>
    </location>
</feature>
<keyword evidence="3" id="KW-1185">Reference proteome</keyword>
<accession>A0A6G0IGL0</accession>
<feature type="compositionally biased region" description="Polar residues" evidence="1">
    <location>
        <begin position="1038"/>
        <end position="1073"/>
    </location>
</feature>
<feature type="region of interest" description="Disordered" evidence="1">
    <location>
        <begin position="128"/>
        <end position="179"/>
    </location>
</feature>
<evidence type="ECO:0000256" key="1">
    <source>
        <dbReference type="SAM" id="MobiDB-lite"/>
    </source>
</evidence>
<feature type="compositionally biased region" description="Low complexity" evidence="1">
    <location>
        <begin position="1100"/>
        <end position="1115"/>
    </location>
</feature>
<dbReference type="EMBL" id="REGW02000011">
    <property type="protein sequence ID" value="KAE8290401.1"/>
    <property type="molecule type" value="Genomic_DNA"/>
</dbReference>
<feature type="region of interest" description="Disordered" evidence="1">
    <location>
        <begin position="198"/>
        <end position="341"/>
    </location>
</feature>
<feature type="region of interest" description="Disordered" evidence="1">
    <location>
        <begin position="620"/>
        <end position="645"/>
    </location>
</feature>
<comment type="caution">
    <text evidence="2">The sequence shown here is derived from an EMBL/GenBank/DDBJ whole genome shotgun (WGS) entry which is preliminary data.</text>
</comment>
<gene>
    <name evidence="2" type="ORF">D5F01_LYC12125</name>
</gene>
<feature type="compositionally biased region" description="Polar residues" evidence="1">
    <location>
        <begin position="961"/>
        <end position="976"/>
    </location>
</feature>
<dbReference type="PANTHER" id="PTHR21553:SF36">
    <property type="entry name" value="ALMS1 CENTROSOME AND BASAL BODY-ASSOCIATED PROTEIN-RELATED"/>
    <property type="match status" value="1"/>
</dbReference>
<feature type="compositionally biased region" description="Polar residues" evidence="1">
    <location>
        <begin position="484"/>
        <end position="512"/>
    </location>
</feature>
<protein>
    <submittedName>
        <fullName evidence="2">Alstrom syndrome protein 1</fullName>
    </submittedName>
</protein>
<feature type="compositionally biased region" description="Polar residues" evidence="1">
    <location>
        <begin position="1340"/>
        <end position="1349"/>
    </location>
</feature>
<evidence type="ECO:0000313" key="2">
    <source>
        <dbReference type="EMBL" id="KAE8290401.1"/>
    </source>
</evidence>
<dbReference type="GO" id="GO:0005829">
    <property type="term" value="C:cytosol"/>
    <property type="evidence" value="ECO:0007669"/>
    <property type="project" value="TreeGrafter"/>
</dbReference>
<feature type="compositionally biased region" description="Basic and acidic residues" evidence="1">
    <location>
        <begin position="278"/>
        <end position="306"/>
    </location>
</feature>
<dbReference type="GO" id="GO:0005813">
    <property type="term" value="C:centrosome"/>
    <property type="evidence" value="ECO:0007669"/>
    <property type="project" value="TreeGrafter"/>
</dbReference>
<sequence length="1488" mass="160518">MIPSQRTEASQLPADEHVSQSCVQQIQRQPRLDSDGWGHALQPVFQDSDLSPALPLLPAHSQHAFTEYSLFQHSDSEFVPLRAYPDVSMASERLHVPRQDGASQASECGSLSQHPLVLSEEGANSCLSLSQHSLSPGEEDGQKEASQLPLTSREDAASREKDSRALTGPPDKPGGEEAEDETFFLRKEVPAQHLLELLQKDMGMPSSSSSAVSSASETSVKTAASFTVQSKGTQVCTARREGPPGEASHAQKTQQPERDLCPDGSRTSEACNITTGLRDTRPDDDSEELHRELLSEVERRSREADSNKQLQKSPTPPGRPLTHQRMETSEGLSVSRRNVGRVPWTGPFSAGHREPDLWSYLGFLPQSQSTPAGCPVADHHTSDQEVSSAKVQALPSLTYQQKVDAWRANQSSGKTSLFDSLALQGFSGVSPKKKAYDAVSDSLNRILSQQTRSLQPQPPRSGAAEQNVTQGSASRRGEAVGSDPDNTGSATRPSASPFDRSQSHSSLSTVVTSARKHQQTERLQDDVHHEPSAPLQPSPLASLGHFIDVLEVDNYAPYWTSKPSTPPPPPRPRELNIEERIPLYLHNLGIDQSPSTILTPFAPRGPIREPEFSPTDFCTIKGSIGTPTKSAQLSEGGTPHKGEFSRSSLLSVDSSMSLPISLDSLGPAASVPERTERPPPSSDIEDIQSERRLAVSSQPDEDSYPSTVQQQRDSSLTSSQNTIQRGERSGSDLSLAAEARCVGPESPLQSAEVSFVSSKALLEIRKLLSQAENAASASSSSPAAPRLLSDDDIFLSLRKKASGLQDSSFSSSATRHPRSPSSLLWGRSSSDSMLSSDKLRESSVCRESLTSSGRPSHPSAGGRGAGSSFVLSQSARRAEPEGCSAAPPDNTVPPAATVPSPALSAQLTSMPADLQGVTEEEHQSSSSSPVLQDDDQVALSDGSSDGSSESSLAIRVAKLLQSESPATMMSSTPSVTDQEEGKAREWIKLKISGQRCEHLELDKEDRKRIEEIKRELLKSQGSTDTESSAASSLRVLRDSQQAETFSTLADVNKQQSLDTTDPSESSEQLQNPQPDLEAQIRDIATREGVTLPKTNPRALTSITISTRRRSTSPSPTTSPVPEPLHLTELSTGGGGQPEENRQLHPTMDEETKTDSTNQNVISPSAPVDQKRQDAVGGRFEEPPSPSQGPGGDDEVSVQYQATCSSTPEPPTRTGHVSHIHLTLSPKASDHHPAAARSRAHFASVRHSSPASSSPDEGVGSSSPLEWYGNREPIRGRADTSTLFKPAAPQGRVTSTSSPSFTARHRGVETAESPAAPVLLPYKPRGSHELFYVPQTEADPSDTTMESSHTGSDDAVPPRFSSEVLGHRDPGLDRGVTIRHTEGIYSKRLKTDSFKMRQDEDEEDEAAHRGVSADRRLLASLRCLSAECRKSPRTGGPARCTLTYESGPERPEPLHVARTRPVTRPGPQQLDQLWLKFWSGGAWRSPNRP</sequence>
<dbReference type="Proteomes" id="UP000424527">
    <property type="component" value="Unassembled WGS sequence"/>
</dbReference>
<organism evidence="2 3">
    <name type="scientific">Larimichthys crocea</name>
    <name type="common">Large yellow croaker</name>
    <name type="synonym">Pseudosciaena crocea</name>
    <dbReference type="NCBI Taxonomy" id="215358"/>
    <lineage>
        <taxon>Eukaryota</taxon>
        <taxon>Metazoa</taxon>
        <taxon>Chordata</taxon>
        <taxon>Craniata</taxon>
        <taxon>Vertebrata</taxon>
        <taxon>Euteleostomi</taxon>
        <taxon>Actinopterygii</taxon>
        <taxon>Neopterygii</taxon>
        <taxon>Teleostei</taxon>
        <taxon>Neoteleostei</taxon>
        <taxon>Acanthomorphata</taxon>
        <taxon>Eupercaria</taxon>
        <taxon>Sciaenidae</taxon>
        <taxon>Larimichthys</taxon>
    </lineage>
</organism>
<feature type="compositionally biased region" description="Low complexity" evidence="1">
    <location>
        <begin position="1247"/>
        <end position="1263"/>
    </location>
</feature>
<feature type="region of interest" description="Disordered" evidence="1">
    <location>
        <begin position="661"/>
        <end position="732"/>
    </location>
</feature>
<feature type="compositionally biased region" description="Polar residues" evidence="1">
    <location>
        <begin position="1"/>
        <end position="10"/>
    </location>
</feature>
<reference evidence="2 3" key="1">
    <citation type="submission" date="2019-07" db="EMBL/GenBank/DDBJ databases">
        <title>Chromosome genome assembly for large yellow croaker.</title>
        <authorList>
            <person name="Xiao S."/>
        </authorList>
    </citation>
    <scope>NUCLEOTIDE SEQUENCE [LARGE SCALE GENOMIC DNA]</scope>
    <source>
        <strain evidence="2">JMULYC20181020</strain>
        <tissue evidence="2">Muscle</tissue>
    </source>
</reference>
<feature type="compositionally biased region" description="Polar residues" evidence="1">
    <location>
        <begin position="19"/>
        <end position="28"/>
    </location>
</feature>
<feature type="compositionally biased region" description="Polar residues" evidence="1">
    <location>
        <begin position="1019"/>
        <end position="1031"/>
    </location>
</feature>
<dbReference type="GO" id="GO:0005814">
    <property type="term" value="C:centriole"/>
    <property type="evidence" value="ECO:0007669"/>
    <property type="project" value="TreeGrafter"/>
</dbReference>
<dbReference type="GO" id="GO:0046599">
    <property type="term" value="P:regulation of centriole replication"/>
    <property type="evidence" value="ECO:0007669"/>
    <property type="project" value="TreeGrafter"/>
</dbReference>
<feature type="region of interest" description="Disordered" evidence="1">
    <location>
        <begin position="805"/>
        <end position="981"/>
    </location>
</feature>
<feature type="compositionally biased region" description="Polar residues" evidence="1">
    <location>
        <begin position="265"/>
        <end position="277"/>
    </location>
</feature>
<feature type="compositionally biased region" description="Polar residues" evidence="1">
    <location>
        <begin position="704"/>
        <end position="724"/>
    </location>
</feature>
<feature type="compositionally biased region" description="Polar residues" evidence="1">
    <location>
        <begin position="226"/>
        <end position="236"/>
    </location>
</feature>
<feature type="compositionally biased region" description="Polar residues" evidence="1">
    <location>
        <begin position="625"/>
        <end position="635"/>
    </location>
</feature>
<feature type="compositionally biased region" description="Polar residues" evidence="1">
    <location>
        <begin position="464"/>
        <end position="473"/>
    </location>
</feature>
<evidence type="ECO:0000313" key="3">
    <source>
        <dbReference type="Proteomes" id="UP000424527"/>
    </source>
</evidence>
<feature type="compositionally biased region" description="Polar residues" evidence="1">
    <location>
        <begin position="805"/>
        <end position="814"/>
    </location>
</feature>
<feature type="compositionally biased region" description="Basic and acidic residues" evidence="1">
    <location>
        <begin position="1138"/>
        <end position="1153"/>
    </location>
</feature>
<dbReference type="PANTHER" id="PTHR21553">
    <property type="entry name" value="ALMS1-RELATED"/>
    <property type="match status" value="1"/>
</dbReference>
<feature type="compositionally biased region" description="Low complexity" evidence="1">
    <location>
        <begin position="892"/>
        <end position="905"/>
    </location>
</feature>
<name>A0A6G0IGL0_LARCR</name>
<proteinExistence type="predicted"/>
<dbReference type="GO" id="GO:0008017">
    <property type="term" value="F:microtubule binding"/>
    <property type="evidence" value="ECO:0007669"/>
    <property type="project" value="TreeGrafter"/>
</dbReference>
<feature type="region of interest" description="Disordered" evidence="1">
    <location>
        <begin position="450"/>
        <end position="540"/>
    </location>
</feature>